<evidence type="ECO:0000313" key="3">
    <source>
        <dbReference type="Proteomes" id="UP001595607"/>
    </source>
</evidence>
<dbReference type="RefSeq" id="WP_189575150.1">
    <property type="nucleotide sequence ID" value="NZ_BMXU01000002.1"/>
</dbReference>
<dbReference type="PANTHER" id="PTHR40257">
    <property type="match status" value="1"/>
</dbReference>
<dbReference type="Proteomes" id="UP001595607">
    <property type="component" value="Unassembled WGS sequence"/>
</dbReference>
<gene>
    <name evidence="2" type="ORF">ACFONP_09740</name>
</gene>
<evidence type="ECO:0000259" key="1">
    <source>
        <dbReference type="Pfam" id="PF07045"/>
    </source>
</evidence>
<sequence>MPHFVDPDRDAFRQFAEKAIEGPVQMLNLIKLRERAAYDDGREASGAEAYKAYSAASAEFFEKVGGEITWRGVPQFPVIGPRDQVWDLGFVATYPSKDAFLQMVKDPGYQAIVFHRQAAVLDSRLYCFKTVESDGAFG</sequence>
<dbReference type="Gene3D" id="3.30.70.100">
    <property type="match status" value="1"/>
</dbReference>
<reference evidence="3" key="1">
    <citation type="journal article" date="2019" name="Int. J. Syst. Evol. Microbiol.">
        <title>The Global Catalogue of Microorganisms (GCM) 10K type strain sequencing project: providing services to taxonomists for standard genome sequencing and annotation.</title>
        <authorList>
            <consortium name="The Broad Institute Genomics Platform"/>
            <consortium name="The Broad Institute Genome Sequencing Center for Infectious Disease"/>
            <person name="Wu L."/>
            <person name="Ma J."/>
        </authorList>
    </citation>
    <scope>NUCLEOTIDE SEQUENCE [LARGE SCALE GENOMIC DNA]</scope>
    <source>
        <strain evidence="3">KCTC 22245</strain>
    </source>
</reference>
<dbReference type="InterPro" id="IPR011008">
    <property type="entry name" value="Dimeric_a/b-barrel"/>
</dbReference>
<dbReference type="PANTHER" id="PTHR40257:SF1">
    <property type="entry name" value="DUF1330 DOMAIN-CONTAINING PROTEIN"/>
    <property type="match status" value="1"/>
</dbReference>
<organism evidence="2 3">
    <name type="scientific">Parvularcula lutaonensis</name>
    <dbReference type="NCBI Taxonomy" id="491923"/>
    <lineage>
        <taxon>Bacteria</taxon>
        <taxon>Pseudomonadati</taxon>
        <taxon>Pseudomonadota</taxon>
        <taxon>Alphaproteobacteria</taxon>
        <taxon>Parvularculales</taxon>
        <taxon>Parvularculaceae</taxon>
        <taxon>Parvularcula</taxon>
    </lineage>
</organism>
<name>A0ABV7MC19_9PROT</name>
<dbReference type="SUPFAM" id="SSF54909">
    <property type="entry name" value="Dimeric alpha+beta barrel"/>
    <property type="match status" value="1"/>
</dbReference>
<comment type="caution">
    <text evidence="2">The sequence shown here is derived from an EMBL/GenBank/DDBJ whole genome shotgun (WGS) entry which is preliminary data.</text>
</comment>
<accession>A0ABV7MC19</accession>
<proteinExistence type="predicted"/>
<dbReference type="InterPro" id="IPR010753">
    <property type="entry name" value="DUF1330"/>
</dbReference>
<dbReference type="Pfam" id="PF07045">
    <property type="entry name" value="DUF1330"/>
    <property type="match status" value="1"/>
</dbReference>
<evidence type="ECO:0000313" key="2">
    <source>
        <dbReference type="EMBL" id="MFC3303013.1"/>
    </source>
</evidence>
<feature type="domain" description="DUF1330" evidence="1">
    <location>
        <begin position="47"/>
        <end position="119"/>
    </location>
</feature>
<protein>
    <submittedName>
        <fullName evidence="2">DUF1330 domain-containing protein</fullName>
    </submittedName>
</protein>
<keyword evidence="3" id="KW-1185">Reference proteome</keyword>
<dbReference type="EMBL" id="JBHRVA010000003">
    <property type="protein sequence ID" value="MFC3303013.1"/>
    <property type="molecule type" value="Genomic_DNA"/>
</dbReference>